<dbReference type="EMBL" id="CP006571">
    <property type="protein sequence ID" value="AHK62921.1"/>
    <property type="molecule type" value="Genomic_DNA"/>
</dbReference>
<comment type="function">
    <text evidence="1 13">Transfers the gamma-phosphate of ATP to the 4'-position of a tetraacyldisaccharide 1-phosphate intermediate (termed DS-1-P) to form tetraacyldisaccharide 1,4'-bis-phosphate (lipid IVA).</text>
</comment>
<dbReference type="InterPro" id="IPR003758">
    <property type="entry name" value="LpxK"/>
</dbReference>
<evidence type="ECO:0000313" key="15">
    <source>
        <dbReference type="Proteomes" id="UP000019433"/>
    </source>
</evidence>
<dbReference type="EC" id="2.7.1.130" evidence="3 13"/>
<sequence length="367" mass="41008">MKRRFPSPFFILFRRLTAAISFGRVLSWGWLGKILSTAFSFVVTVRHKLFYSSPYRVSSLVVSVGNVVLGGSGKTPTVLWLAEALQARGYSCAVLSRGYKSRCSRQRKLTIVDPLVHDATYVGDEPLLVAKKLPSGTVFIHKDRRISAQQAEKDFDILILDDGFQNRRLHKDMELVVVNGQDPLGGGEFFPRGRLRDSLKRLKDADFIVVNGSCSSEDRQKLSSWCCAPRIYVEPRISQVVWEPSGVDLPVQDLRGLAVGVFCGLGFPRGFLDMLKNSGVKVLGTYLLPDHAGITKKELHFFCAKMAMRQAQGILYTEKDGEKLGANVYEPGMLPLGKVCMQFSFIDSEETTLSLLNQIDQLYNSKK</sequence>
<dbReference type="HOGENOM" id="CLU_038816_6_0_0"/>
<evidence type="ECO:0000256" key="3">
    <source>
        <dbReference type="ARBA" id="ARBA00012071"/>
    </source>
</evidence>
<dbReference type="AlphaFoldDB" id="W8JEC1"/>
<reference evidence="14 15" key="1">
    <citation type="journal article" date="2014" name="Syst. Appl. Microbiol.">
        <title>Evidence for the existence of two new members of the family Chlamydiaceae and proposal of Chlamydia avium sp. nov. and Chlamydia gallinacea sp. nov.</title>
        <authorList>
            <person name="Sachse K."/>
            <person name="Laroucau K."/>
            <person name="Riege K."/>
            <person name="Wehner S."/>
            <person name="Dilcher M."/>
            <person name="Creasy H.H."/>
            <person name="Weidmann M."/>
            <person name="Myers G."/>
            <person name="Vorimore F."/>
            <person name="Vicari N."/>
            <person name="Magnino S."/>
            <person name="Liebler-Tenorio E."/>
            <person name="Ruettger A."/>
            <person name="Bavoil P.M."/>
            <person name="Hufert F.T."/>
            <person name="Rossello-Mora R."/>
            <person name="Marz M."/>
        </authorList>
    </citation>
    <scope>NUCLEOTIDE SEQUENCE [LARGE SCALE GENOMIC DNA]</scope>
    <source>
        <strain evidence="14 15">10DC88</strain>
    </source>
</reference>
<comment type="pathway">
    <text evidence="2 13">Glycolipid biosynthesis; lipid IV(A) biosynthesis; lipid IV(A) from (3R)-3-hydroxytetradecanoyl-[acyl-carrier-protein] and UDP-N-acetyl-alpha-D-glucosamine: step 6/6.</text>
</comment>
<feature type="binding site" evidence="13">
    <location>
        <begin position="68"/>
        <end position="75"/>
    </location>
    <ligand>
        <name>ATP</name>
        <dbReference type="ChEBI" id="CHEBI:30616"/>
    </ligand>
</feature>
<evidence type="ECO:0000256" key="7">
    <source>
        <dbReference type="ARBA" id="ARBA00022679"/>
    </source>
</evidence>
<evidence type="ECO:0000256" key="5">
    <source>
        <dbReference type="ARBA" id="ARBA00022516"/>
    </source>
</evidence>
<keyword evidence="6 13" id="KW-0441">Lipid A biosynthesis</keyword>
<evidence type="ECO:0000313" key="14">
    <source>
        <dbReference type="EMBL" id="AHK62921.1"/>
    </source>
</evidence>
<dbReference type="KEGG" id="cav:M832_00470"/>
<dbReference type="NCBIfam" id="TIGR00682">
    <property type="entry name" value="lpxK"/>
    <property type="match status" value="1"/>
</dbReference>
<dbReference type="eggNOG" id="COG1663">
    <property type="taxonomic scope" value="Bacteria"/>
</dbReference>
<evidence type="ECO:0000256" key="2">
    <source>
        <dbReference type="ARBA" id="ARBA00004870"/>
    </source>
</evidence>
<dbReference type="PANTHER" id="PTHR42724:SF1">
    <property type="entry name" value="TETRAACYLDISACCHARIDE 4'-KINASE, MITOCHONDRIAL-RELATED"/>
    <property type="match status" value="1"/>
</dbReference>
<dbReference type="PATRIC" id="fig|1229831.3.peg.47"/>
<organism evidence="14 15">
    <name type="scientific">Chlamydia avium 10DC88</name>
    <dbReference type="NCBI Taxonomy" id="1229831"/>
    <lineage>
        <taxon>Bacteria</taxon>
        <taxon>Pseudomonadati</taxon>
        <taxon>Chlamydiota</taxon>
        <taxon>Chlamydiia</taxon>
        <taxon>Chlamydiales</taxon>
        <taxon>Chlamydiaceae</taxon>
        <taxon>Chlamydia/Chlamydophila group</taxon>
        <taxon>Chlamydia</taxon>
    </lineage>
</organism>
<dbReference type="PANTHER" id="PTHR42724">
    <property type="entry name" value="TETRAACYLDISACCHARIDE 4'-KINASE"/>
    <property type="match status" value="1"/>
</dbReference>
<keyword evidence="9 13" id="KW-0418">Kinase</keyword>
<dbReference type="InterPro" id="IPR027417">
    <property type="entry name" value="P-loop_NTPase"/>
</dbReference>
<keyword evidence="5 13" id="KW-0444">Lipid biosynthesis</keyword>
<evidence type="ECO:0000256" key="13">
    <source>
        <dbReference type="HAMAP-Rule" id="MF_00409"/>
    </source>
</evidence>
<dbReference type="GO" id="GO:0009245">
    <property type="term" value="P:lipid A biosynthetic process"/>
    <property type="evidence" value="ECO:0007669"/>
    <property type="project" value="UniProtKB-UniRule"/>
</dbReference>
<dbReference type="GO" id="GO:0009029">
    <property type="term" value="F:lipid-A 4'-kinase activity"/>
    <property type="evidence" value="ECO:0007669"/>
    <property type="project" value="UniProtKB-UniRule"/>
</dbReference>
<accession>W8JEC1</accession>
<dbReference type="STRING" id="1229831.M832_00470"/>
<dbReference type="SUPFAM" id="SSF52540">
    <property type="entry name" value="P-loop containing nucleoside triphosphate hydrolases"/>
    <property type="match status" value="1"/>
</dbReference>
<comment type="similarity">
    <text evidence="13">Belongs to the LpxK family.</text>
</comment>
<dbReference type="GO" id="GO:0005524">
    <property type="term" value="F:ATP binding"/>
    <property type="evidence" value="ECO:0007669"/>
    <property type="project" value="UniProtKB-UniRule"/>
</dbReference>
<evidence type="ECO:0000256" key="9">
    <source>
        <dbReference type="ARBA" id="ARBA00022777"/>
    </source>
</evidence>
<dbReference type="UniPathway" id="UPA00359">
    <property type="reaction ID" value="UER00482"/>
</dbReference>
<evidence type="ECO:0000256" key="11">
    <source>
        <dbReference type="ARBA" id="ARBA00023098"/>
    </source>
</evidence>
<proteinExistence type="inferred from homology"/>
<keyword evidence="7 13" id="KW-0808">Transferase</keyword>
<evidence type="ECO:0000256" key="6">
    <source>
        <dbReference type="ARBA" id="ARBA00022556"/>
    </source>
</evidence>
<name>W8JEC1_9CHLA</name>
<keyword evidence="11 13" id="KW-0443">Lipid metabolism</keyword>
<dbReference type="RefSeq" id="WP_038499988.1">
    <property type="nucleotide sequence ID" value="NZ_CP006571.1"/>
</dbReference>
<keyword evidence="10 13" id="KW-0067">ATP-binding</keyword>
<evidence type="ECO:0000256" key="4">
    <source>
        <dbReference type="ARBA" id="ARBA00016436"/>
    </source>
</evidence>
<keyword evidence="8 13" id="KW-0547">Nucleotide-binding</keyword>
<protein>
    <recommendedName>
        <fullName evidence="4 13">Tetraacyldisaccharide 4'-kinase</fullName>
        <ecNumber evidence="3 13">2.7.1.130</ecNumber>
    </recommendedName>
    <alternativeName>
        <fullName evidence="12 13">Lipid A 4'-kinase</fullName>
    </alternativeName>
</protein>
<evidence type="ECO:0000256" key="12">
    <source>
        <dbReference type="ARBA" id="ARBA00029757"/>
    </source>
</evidence>
<comment type="catalytic activity">
    <reaction evidence="13">
        <text>a lipid A disaccharide + ATP = a lipid IVA + ADP + H(+)</text>
        <dbReference type="Rhea" id="RHEA:67840"/>
        <dbReference type="ChEBI" id="CHEBI:15378"/>
        <dbReference type="ChEBI" id="CHEBI:30616"/>
        <dbReference type="ChEBI" id="CHEBI:176343"/>
        <dbReference type="ChEBI" id="CHEBI:176425"/>
        <dbReference type="ChEBI" id="CHEBI:456216"/>
        <dbReference type="EC" id="2.7.1.130"/>
    </reaction>
</comment>
<dbReference type="GO" id="GO:0009244">
    <property type="term" value="P:lipopolysaccharide core region biosynthetic process"/>
    <property type="evidence" value="ECO:0007669"/>
    <property type="project" value="TreeGrafter"/>
</dbReference>
<evidence type="ECO:0000256" key="1">
    <source>
        <dbReference type="ARBA" id="ARBA00002274"/>
    </source>
</evidence>
<evidence type="ECO:0000256" key="8">
    <source>
        <dbReference type="ARBA" id="ARBA00022741"/>
    </source>
</evidence>
<gene>
    <name evidence="13 14" type="primary">lpxK</name>
    <name evidence="14" type="ORF">M832_00470</name>
</gene>
<dbReference type="Pfam" id="PF02606">
    <property type="entry name" value="LpxK"/>
    <property type="match status" value="1"/>
</dbReference>
<evidence type="ECO:0000256" key="10">
    <source>
        <dbReference type="ARBA" id="ARBA00022840"/>
    </source>
</evidence>
<dbReference type="Proteomes" id="UP000019433">
    <property type="component" value="Chromosome"/>
</dbReference>
<dbReference type="HAMAP" id="MF_00409">
    <property type="entry name" value="LpxK"/>
    <property type="match status" value="1"/>
</dbReference>
<dbReference type="GO" id="GO:0005886">
    <property type="term" value="C:plasma membrane"/>
    <property type="evidence" value="ECO:0007669"/>
    <property type="project" value="TreeGrafter"/>
</dbReference>